<keyword evidence="4 7" id="KW-0812">Transmembrane</keyword>
<feature type="transmembrane region" description="Helical" evidence="7">
    <location>
        <begin position="65"/>
        <end position="85"/>
    </location>
</feature>
<proteinExistence type="inferred from homology"/>
<accession>A0A1M5ARW9</accession>
<dbReference type="PANTHER" id="PTHR30151">
    <property type="entry name" value="ALKANE SULFONATE ABC TRANSPORTER-RELATED, MEMBRANE SUBUNIT"/>
    <property type="match status" value="1"/>
</dbReference>
<feature type="transmembrane region" description="Helical" evidence="7">
    <location>
        <begin position="219"/>
        <end position="240"/>
    </location>
</feature>
<evidence type="ECO:0000256" key="1">
    <source>
        <dbReference type="ARBA" id="ARBA00004651"/>
    </source>
</evidence>
<sequence>MNNKVNTSFLSCLAGAAIILICWEIFALIVNLPIIPHPVKVFQKLYMIFGTTISAHLLHSLYRILIGLSCAVLIGVPLGICIGYFPKIERLFSPLVYLLYPVPKVALLPIVMLLFGTGDTSKVLIIFAIIIFQIVLSIRDSIHDISEELYYPLKSLGASFNDIFFDILWPASLPRLLTALRISTATSISVLFFTETFGTKYGLGYFIMDAWLRVNYLEMYAGIIVLSLLGLTVFCIFDLLEKTFCSWK</sequence>
<feature type="domain" description="ABC transmembrane type-1" evidence="8">
    <location>
        <begin position="57"/>
        <end position="241"/>
    </location>
</feature>
<dbReference type="GO" id="GO:0005886">
    <property type="term" value="C:plasma membrane"/>
    <property type="evidence" value="ECO:0007669"/>
    <property type="project" value="UniProtKB-SubCell"/>
</dbReference>
<dbReference type="InterPro" id="IPR035906">
    <property type="entry name" value="MetI-like_sf"/>
</dbReference>
<reference evidence="9 10" key="1">
    <citation type="submission" date="2016-11" db="EMBL/GenBank/DDBJ databases">
        <authorList>
            <person name="Jaros S."/>
            <person name="Januszkiewicz K."/>
            <person name="Wedrychowicz H."/>
        </authorList>
    </citation>
    <scope>NUCLEOTIDE SEQUENCE [LARGE SCALE GENOMIC DNA]</scope>
    <source>
        <strain evidence="9 10">DSM 10502</strain>
    </source>
</reference>
<dbReference type="OrthoDB" id="9804353at2"/>
<protein>
    <submittedName>
        <fullName evidence="9">NitT/TauT family transport system permease protein</fullName>
    </submittedName>
</protein>
<dbReference type="EMBL" id="FQUG01000014">
    <property type="protein sequence ID" value="SHF33008.1"/>
    <property type="molecule type" value="Genomic_DNA"/>
</dbReference>
<keyword evidence="10" id="KW-1185">Reference proteome</keyword>
<gene>
    <name evidence="9" type="ORF">SAMN02745190_02408</name>
</gene>
<keyword evidence="2 7" id="KW-0813">Transport</keyword>
<evidence type="ECO:0000313" key="9">
    <source>
        <dbReference type="EMBL" id="SHF33008.1"/>
    </source>
</evidence>
<comment type="similarity">
    <text evidence="7">Belongs to the binding-protein-dependent transport system permease family.</text>
</comment>
<dbReference type="Proteomes" id="UP000184404">
    <property type="component" value="Unassembled WGS sequence"/>
</dbReference>
<comment type="subcellular location">
    <subcellularLocation>
        <location evidence="1 7">Cell membrane</location>
        <topology evidence="1 7">Multi-pass membrane protein</topology>
    </subcellularLocation>
</comment>
<evidence type="ECO:0000259" key="8">
    <source>
        <dbReference type="PROSITE" id="PS50928"/>
    </source>
</evidence>
<keyword evidence="6 7" id="KW-0472">Membrane</keyword>
<dbReference type="GO" id="GO:0055085">
    <property type="term" value="P:transmembrane transport"/>
    <property type="evidence" value="ECO:0007669"/>
    <property type="project" value="InterPro"/>
</dbReference>
<feature type="transmembrane region" description="Helical" evidence="7">
    <location>
        <begin position="41"/>
        <end position="58"/>
    </location>
</feature>
<evidence type="ECO:0000256" key="2">
    <source>
        <dbReference type="ARBA" id="ARBA00022448"/>
    </source>
</evidence>
<evidence type="ECO:0000256" key="3">
    <source>
        <dbReference type="ARBA" id="ARBA00022475"/>
    </source>
</evidence>
<dbReference type="CDD" id="cd06261">
    <property type="entry name" value="TM_PBP2"/>
    <property type="match status" value="1"/>
</dbReference>
<evidence type="ECO:0000256" key="5">
    <source>
        <dbReference type="ARBA" id="ARBA00022989"/>
    </source>
</evidence>
<dbReference type="PANTHER" id="PTHR30151:SF0">
    <property type="entry name" value="ABC TRANSPORTER PERMEASE PROTEIN MJ0413-RELATED"/>
    <property type="match status" value="1"/>
</dbReference>
<feature type="transmembrane region" description="Helical" evidence="7">
    <location>
        <begin position="97"/>
        <end position="116"/>
    </location>
</feature>
<keyword evidence="5 7" id="KW-1133">Transmembrane helix</keyword>
<feature type="transmembrane region" description="Helical" evidence="7">
    <location>
        <begin position="12"/>
        <end position="35"/>
    </location>
</feature>
<dbReference type="SUPFAM" id="SSF161098">
    <property type="entry name" value="MetI-like"/>
    <property type="match status" value="1"/>
</dbReference>
<evidence type="ECO:0000256" key="6">
    <source>
        <dbReference type="ARBA" id="ARBA00023136"/>
    </source>
</evidence>
<dbReference type="Pfam" id="PF00528">
    <property type="entry name" value="BPD_transp_1"/>
    <property type="match status" value="1"/>
</dbReference>
<evidence type="ECO:0000256" key="4">
    <source>
        <dbReference type="ARBA" id="ARBA00022692"/>
    </source>
</evidence>
<evidence type="ECO:0000313" key="10">
    <source>
        <dbReference type="Proteomes" id="UP000184404"/>
    </source>
</evidence>
<dbReference type="InterPro" id="IPR000515">
    <property type="entry name" value="MetI-like"/>
</dbReference>
<evidence type="ECO:0000256" key="7">
    <source>
        <dbReference type="RuleBase" id="RU363032"/>
    </source>
</evidence>
<dbReference type="PROSITE" id="PS50928">
    <property type="entry name" value="ABC_TM1"/>
    <property type="match status" value="1"/>
</dbReference>
<dbReference type="AlphaFoldDB" id="A0A1M5ARW9"/>
<organism evidence="9 10">
    <name type="scientific">Schwartzia succinivorans DSM 10502</name>
    <dbReference type="NCBI Taxonomy" id="1123243"/>
    <lineage>
        <taxon>Bacteria</taxon>
        <taxon>Bacillati</taxon>
        <taxon>Bacillota</taxon>
        <taxon>Negativicutes</taxon>
        <taxon>Selenomonadales</taxon>
        <taxon>Selenomonadaceae</taxon>
        <taxon>Schwartzia</taxon>
    </lineage>
</organism>
<dbReference type="Gene3D" id="1.10.3720.10">
    <property type="entry name" value="MetI-like"/>
    <property type="match status" value="1"/>
</dbReference>
<feature type="transmembrane region" description="Helical" evidence="7">
    <location>
        <begin position="123"/>
        <end position="142"/>
    </location>
</feature>
<dbReference type="STRING" id="1123243.SAMN02745190_02408"/>
<keyword evidence="3" id="KW-1003">Cell membrane</keyword>
<name>A0A1M5ARW9_9FIRM</name>
<dbReference type="RefSeq" id="WP_072936499.1">
    <property type="nucleotide sequence ID" value="NZ_FQUG01000014.1"/>
</dbReference>